<dbReference type="PROSITE" id="PS51257">
    <property type="entry name" value="PROKAR_LIPOPROTEIN"/>
    <property type="match status" value="1"/>
</dbReference>
<protein>
    <submittedName>
        <fullName evidence="3">ABC transporter substrate-binding protein</fullName>
    </submittedName>
</protein>
<feature type="signal peptide" evidence="2">
    <location>
        <begin position="1"/>
        <end position="24"/>
    </location>
</feature>
<dbReference type="InterPro" id="IPR050490">
    <property type="entry name" value="Bact_solute-bd_prot1"/>
</dbReference>
<evidence type="ECO:0000313" key="3">
    <source>
        <dbReference type="EMBL" id="MCR8629657.1"/>
    </source>
</evidence>
<feature type="compositionally biased region" description="Low complexity" evidence="1">
    <location>
        <begin position="29"/>
        <end position="46"/>
    </location>
</feature>
<evidence type="ECO:0000256" key="1">
    <source>
        <dbReference type="SAM" id="MobiDB-lite"/>
    </source>
</evidence>
<dbReference type="Pfam" id="PF01547">
    <property type="entry name" value="SBP_bac_1"/>
    <property type="match status" value="1"/>
</dbReference>
<dbReference type="Gene3D" id="3.40.190.10">
    <property type="entry name" value="Periplasmic binding protein-like II"/>
    <property type="match status" value="1"/>
</dbReference>
<comment type="caution">
    <text evidence="3">The sequence shown here is derived from an EMBL/GenBank/DDBJ whole genome shotgun (WGS) entry which is preliminary data.</text>
</comment>
<proteinExistence type="predicted"/>
<dbReference type="CDD" id="cd14748">
    <property type="entry name" value="PBP2_UgpB"/>
    <property type="match status" value="1"/>
</dbReference>
<feature type="region of interest" description="Disordered" evidence="1">
    <location>
        <begin position="25"/>
        <end position="46"/>
    </location>
</feature>
<sequence>MTLKRVPTLLVSAALMVAFSGCQSSGNNPSTQPAASNTPAATAPAPSGPVKIDYWGGWTGPDLETMKGLVDKYNKEQNKVQVEFTSLQWTPLFAKFLTEMKSGHPPDVLAMHPFELGQFTEMGVLDPKTAETVKMNKADYSDYAWGGTFYKGKQYAVPLDVHMHGLYYNKDLFEKAGLSAPPKTGEELIAMAQKLTVDKNGKHPNESGFDDKNVEQYGLGFAMNHHVFYQFFALMNQQNANPFNETMTKVDIDVDKAAKAFGFLQDLVFKYKVVPKGEKSNMDDFVAGKIAMTVDGPWNMPKLEATPNLKWGSSAYPQVFEKQAAWGAAEILTFPLNEKGDPNKKAAAAEFVKWLDKNSGDWAKSGQLPSSNAGMEVAKKMVGRDAFVGSLNSAFLLPAHPKSAQLFSSTAPSPILTAAQDAILNNKNTLEIAKQLKKDMESILADK</sequence>
<reference evidence="3 4" key="1">
    <citation type="submission" date="2022-08" db="EMBL/GenBank/DDBJ databases">
        <title>Paenibacillus endoradicis sp. nov., Paenibacillus radicibacter sp. nov and Paenibacillus pararadicis sp. nov., three cold-adapted plant growth-promoting bacteria isolated from root of Larix gmelinii in Great Khingan.</title>
        <authorList>
            <person name="Xue H."/>
        </authorList>
    </citation>
    <scope>NUCLEOTIDE SEQUENCE [LARGE SCALE GENOMIC DNA]</scope>
    <source>
        <strain evidence="3 4">N5-1-1-5</strain>
    </source>
</reference>
<dbReference type="InterPro" id="IPR006059">
    <property type="entry name" value="SBP"/>
</dbReference>
<keyword evidence="2" id="KW-0732">Signal</keyword>
<evidence type="ECO:0000313" key="4">
    <source>
        <dbReference type="Proteomes" id="UP001300012"/>
    </source>
</evidence>
<dbReference type="PANTHER" id="PTHR43649">
    <property type="entry name" value="ARABINOSE-BINDING PROTEIN-RELATED"/>
    <property type="match status" value="1"/>
</dbReference>
<gene>
    <name evidence="3" type="ORF">NV381_00440</name>
</gene>
<dbReference type="RefSeq" id="WP_258211281.1">
    <property type="nucleotide sequence ID" value="NZ_JANQBD010000001.1"/>
</dbReference>
<accession>A0ABT1Y8Y8</accession>
<dbReference type="PANTHER" id="PTHR43649:SF12">
    <property type="entry name" value="DIACETYLCHITOBIOSE BINDING PROTEIN DASA"/>
    <property type="match status" value="1"/>
</dbReference>
<evidence type="ECO:0000256" key="2">
    <source>
        <dbReference type="SAM" id="SignalP"/>
    </source>
</evidence>
<name>A0ABT1Y8Y8_9BACL</name>
<dbReference type="EMBL" id="JANQBD010000001">
    <property type="protein sequence ID" value="MCR8629657.1"/>
    <property type="molecule type" value="Genomic_DNA"/>
</dbReference>
<keyword evidence="4" id="KW-1185">Reference proteome</keyword>
<dbReference type="Proteomes" id="UP001300012">
    <property type="component" value="Unassembled WGS sequence"/>
</dbReference>
<organism evidence="3 4">
    <name type="scientific">Paenibacillus radicis</name>
    <name type="common">ex Xue et al. 2023</name>
    <dbReference type="NCBI Taxonomy" id="2972489"/>
    <lineage>
        <taxon>Bacteria</taxon>
        <taxon>Bacillati</taxon>
        <taxon>Bacillota</taxon>
        <taxon>Bacilli</taxon>
        <taxon>Bacillales</taxon>
        <taxon>Paenibacillaceae</taxon>
        <taxon>Paenibacillus</taxon>
    </lineage>
</organism>
<feature type="chain" id="PRO_5045484642" evidence="2">
    <location>
        <begin position="25"/>
        <end position="447"/>
    </location>
</feature>
<dbReference type="SUPFAM" id="SSF53850">
    <property type="entry name" value="Periplasmic binding protein-like II"/>
    <property type="match status" value="1"/>
</dbReference>